<dbReference type="GO" id="GO:0006979">
    <property type="term" value="P:response to oxidative stress"/>
    <property type="evidence" value="ECO:0007669"/>
    <property type="project" value="InterPro"/>
</dbReference>
<dbReference type="PROSITE" id="PS00436">
    <property type="entry name" value="PEROXIDASE_2"/>
    <property type="match status" value="1"/>
</dbReference>
<dbReference type="InterPro" id="IPR000823">
    <property type="entry name" value="Peroxidase_pln"/>
</dbReference>
<evidence type="ECO:0000256" key="15">
    <source>
        <dbReference type="PIRSR" id="PIRSR600823-1"/>
    </source>
</evidence>
<dbReference type="GO" id="GO:0140825">
    <property type="term" value="F:lactoperoxidase activity"/>
    <property type="evidence" value="ECO:0007669"/>
    <property type="project" value="UniProtKB-EC"/>
</dbReference>
<proteinExistence type="inferred from homology"/>
<gene>
    <name evidence="23" type="primary">gb21825</name>
    <name evidence="23" type="ORF">PR202_gb21825</name>
</gene>
<comment type="caution">
    <text evidence="23">The sequence shown here is derived from an EMBL/GenBank/DDBJ whole genome shotgun (WGS) entry which is preliminary data.</text>
</comment>
<feature type="disulfide bond" evidence="19">
    <location>
        <begin position="348"/>
        <end position="375"/>
    </location>
</feature>
<keyword evidence="6" id="KW-0575">Peroxidase</keyword>
<evidence type="ECO:0000256" key="19">
    <source>
        <dbReference type="PIRSR" id="PIRSR600823-5"/>
    </source>
</evidence>
<dbReference type="AlphaFoldDB" id="A0AAV5FF26"/>
<feature type="disulfide bond" evidence="19">
    <location>
        <begin position="180"/>
        <end position="261"/>
    </location>
</feature>
<evidence type="ECO:0000256" key="21">
    <source>
        <dbReference type="SAM" id="SignalP"/>
    </source>
</evidence>
<evidence type="ECO:0000256" key="20">
    <source>
        <dbReference type="SAM" id="MobiDB-lite"/>
    </source>
</evidence>
<evidence type="ECO:0000256" key="8">
    <source>
        <dbReference type="ARBA" id="ARBA00022723"/>
    </source>
</evidence>
<keyword evidence="7" id="KW-0349">Heme</keyword>
<evidence type="ECO:0000256" key="17">
    <source>
        <dbReference type="PIRSR" id="PIRSR600823-3"/>
    </source>
</evidence>
<feature type="binding site" evidence="17">
    <location>
        <position position="221"/>
    </location>
    <ligand>
        <name>Ca(2+)</name>
        <dbReference type="ChEBI" id="CHEBI:29108"/>
        <label>1</label>
    </ligand>
</feature>
<feature type="disulfide bond" evidence="19">
    <location>
        <begin position="213"/>
        <end position="218"/>
    </location>
</feature>
<keyword evidence="12 19" id="KW-1015">Disulfide bond</keyword>
<sequence length="472" mass="49211">MAKLAVFIVVSFLVAVAVAAQGGKEAYPPSATPQGSPSLSPPPPSASPTSQGTPLPSASPPIQAPTTPSPSPPIQTPPPPSASPPIQAPPPQSASPPIQSRPPPSPSPPIQAPPPQSASPPIQSPPQPSPSPPVQTPPPPSPSPPVQAPPPPSSSPPMQAPPPPPPVPAGLTVGFYKQSCPRAEEIISEVVRKATTLNPGMGGGLIRMAFHDCFVQGCDASILLDPTPTNPQPEKLGIPNNPSMRGYEVIDAAKSQLESACPGVVSCADIVQLAARDATAFLSGGRITYTLPAGRRDGHVSRAGDTLAHLPPPFFTLPQLISNFAAKGLDADDLVVLSGAHSVGHAHCSSCTGRMTSRTFDDVNPLLAARLRRQCPARPGPSNDPRVAQDFVTPDRMDNQYYRNVMSRNVLLDSDAALLASDQTSKMVYLNAYNAQRWEQRFAAAMVKMAGIEVKTGATGEVRRNCRVVNSS</sequence>
<evidence type="ECO:0000313" key="23">
    <source>
        <dbReference type="EMBL" id="GJN33247.1"/>
    </source>
</evidence>
<evidence type="ECO:0000256" key="10">
    <source>
        <dbReference type="ARBA" id="ARBA00023002"/>
    </source>
</evidence>
<feature type="signal peptide" evidence="21">
    <location>
        <begin position="1"/>
        <end position="19"/>
    </location>
</feature>
<dbReference type="EMBL" id="BQKI01000084">
    <property type="protein sequence ID" value="GJN33247.1"/>
    <property type="molecule type" value="Genomic_DNA"/>
</dbReference>
<dbReference type="Pfam" id="PF00141">
    <property type="entry name" value="peroxidase"/>
    <property type="match status" value="1"/>
</dbReference>
<evidence type="ECO:0000256" key="16">
    <source>
        <dbReference type="PIRSR" id="PIRSR600823-2"/>
    </source>
</evidence>
<feature type="chain" id="PRO_5043484254" description="peroxidase" evidence="21">
    <location>
        <begin position="20"/>
        <end position="472"/>
    </location>
</feature>
<keyword evidence="11 17" id="KW-0408">Iron</keyword>
<comment type="cofactor">
    <cofactor evidence="17">
        <name>heme b</name>
        <dbReference type="ChEBI" id="CHEBI:60344"/>
    </cofactor>
    <text evidence="17">Binds 1 heme b (iron(II)-protoporphyrin IX) group per subunit.</text>
</comment>
<feature type="compositionally biased region" description="Pro residues" evidence="20">
    <location>
        <begin position="57"/>
        <end position="168"/>
    </location>
</feature>
<feature type="region of interest" description="Disordered" evidence="20">
    <location>
        <begin position="24"/>
        <end position="170"/>
    </location>
</feature>
<feature type="active site" description="Proton acceptor" evidence="15">
    <location>
        <position position="211"/>
    </location>
</feature>
<evidence type="ECO:0000256" key="9">
    <source>
        <dbReference type="ARBA" id="ARBA00022837"/>
    </source>
</evidence>
<evidence type="ECO:0000256" key="7">
    <source>
        <dbReference type="ARBA" id="ARBA00022617"/>
    </source>
</evidence>
<evidence type="ECO:0000313" key="24">
    <source>
        <dbReference type="Proteomes" id="UP001054889"/>
    </source>
</evidence>
<dbReference type="InterPro" id="IPR002016">
    <property type="entry name" value="Haem_peroxidase"/>
</dbReference>
<dbReference type="PANTHER" id="PTHR31235">
    <property type="entry name" value="PEROXIDASE 25-RELATED"/>
    <property type="match status" value="1"/>
</dbReference>
<dbReference type="FunFam" id="1.10.520.10:FF:000028">
    <property type="entry name" value="Peroxidase"/>
    <property type="match status" value="1"/>
</dbReference>
<keyword evidence="10" id="KW-0560">Oxidoreductase</keyword>
<evidence type="ECO:0000256" key="18">
    <source>
        <dbReference type="PIRSR" id="PIRSR600823-4"/>
    </source>
</evidence>
<comment type="cofactor">
    <cofactor evidence="17">
        <name>Ca(2+)</name>
        <dbReference type="ChEBI" id="CHEBI:29108"/>
    </cofactor>
    <text evidence="17">Binds 2 calcium ions per subunit.</text>
</comment>
<feature type="disulfide bond" evidence="19">
    <location>
        <begin position="267"/>
        <end position="466"/>
    </location>
</feature>
<feature type="binding site" evidence="17">
    <location>
        <position position="212"/>
    </location>
    <ligand>
        <name>Ca(2+)</name>
        <dbReference type="ChEBI" id="CHEBI:29108"/>
        <label>1</label>
    </ligand>
</feature>
<evidence type="ECO:0000256" key="13">
    <source>
        <dbReference type="ARBA" id="ARBA00023180"/>
    </source>
</evidence>
<dbReference type="InterPro" id="IPR019793">
    <property type="entry name" value="Peroxidases_heam-ligand_BS"/>
</dbReference>
<evidence type="ECO:0000256" key="6">
    <source>
        <dbReference type="ARBA" id="ARBA00022559"/>
    </source>
</evidence>
<evidence type="ECO:0000256" key="14">
    <source>
        <dbReference type="ARBA" id="ARBA00023324"/>
    </source>
</evidence>
<dbReference type="PRINTS" id="PR00458">
    <property type="entry name" value="PEROXIDASE"/>
</dbReference>
<keyword evidence="5" id="KW-0964">Secreted</keyword>
<feature type="binding site" evidence="16">
    <location>
        <position position="311"/>
    </location>
    <ligand>
        <name>substrate</name>
    </ligand>
</feature>
<protein>
    <recommendedName>
        <fullName evidence="4">peroxidase</fullName>
        <ecNumber evidence="4">1.11.1.7</ecNumber>
    </recommendedName>
</protein>
<comment type="similarity">
    <text evidence="3">Belongs to the peroxidase family. Ascorbate peroxidase subfamily.</text>
</comment>
<dbReference type="GO" id="GO:0020037">
    <property type="term" value="F:heme binding"/>
    <property type="evidence" value="ECO:0007669"/>
    <property type="project" value="InterPro"/>
</dbReference>
<evidence type="ECO:0000256" key="2">
    <source>
        <dbReference type="ARBA" id="ARBA00004613"/>
    </source>
</evidence>
<comment type="catalytic activity">
    <reaction evidence="1">
        <text>2 a phenolic donor + H2O2 = 2 a phenolic radical donor + 2 H2O</text>
        <dbReference type="Rhea" id="RHEA:56136"/>
        <dbReference type="ChEBI" id="CHEBI:15377"/>
        <dbReference type="ChEBI" id="CHEBI:16240"/>
        <dbReference type="ChEBI" id="CHEBI:139520"/>
        <dbReference type="ChEBI" id="CHEBI:139521"/>
        <dbReference type="EC" id="1.11.1.7"/>
    </reaction>
</comment>
<evidence type="ECO:0000256" key="12">
    <source>
        <dbReference type="ARBA" id="ARBA00023157"/>
    </source>
</evidence>
<dbReference type="CDD" id="cd00693">
    <property type="entry name" value="secretory_peroxidase"/>
    <property type="match status" value="1"/>
</dbReference>
<keyword evidence="14" id="KW-0376">Hydrogen peroxide</keyword>
<dbReference type="PRINTS" id="PR00461">
    <property type="entry name" value="PLPEROXIDASE"/>
</dbReference>
<keyword evidence="9 17" id="KW-0106">Calcium</keyword>
<keyword evidence="24" id="KW-1185">Reference proteome</keyword>
<evidence type="ECO:0000256" key="4">
    <source>
        <dbReference type="ARBA" id="ARBA00012313"/>
    </source>
</evidence>
<evidence type="ECO:0000256" key="5">
    <source>
        <dbReference type="ARBA" id="ARBA00022525"/>
    </source>
</evidence>
<accession>A0AAV5FF26</accession>
<evidence type="ECO:0000256" key="3">
    <source>
        <dbReference type="ARBA" id="ARBA00006873"/>
    </source>
</evidence>
<feature type="binding site" evidence="17">
    <location>
        <position position="219"/>
    </location>
    <ligand>
        <name>Ca(2+)</name>
        <dbReference type="ChEBI" id="CHEBI:29108"/>
        <label>1</label>
    </ligand>
</feature>
<name>A0AAV5FF26_ELECO</name>
<dbReference type="SUPFAM" id="SSF48113">
    <property type="entry name" value="Heme-dependent peroxidases"/>
    <property type="match status" value="1"/>
</dbReference>
<dbReference type="GO" id="GO:0042744">
    <property type="term" value="P:hydrogen peroxide catabolic process"/>
    <property type="evidence" value="ECO:0007669"/>
    <property type="project" value="UniProtKB-KW"/>
</dbReference>
<evidence type="ECO:0000256" key="1">
    <source>
        <dbReference type="ARBA" id="ARBA00000189"/>
    </source>
</evidence>
<keyword evidence="21" id="KW-0732">Signal</keyword>
<dbReference type="Gene3D" id="1.10.420.10">
    <property type="entry name" value="Peroxidase, domain 2"/>
    <property type="match status" value="1"/>
</dbReference>
<organism evidence="23 24">
    <name type="scientific">Eleusine coracana subsp. coracana</name>
    <dbReference type="NCBI Taxonomy" id="191504"/>
    <lineage>
        <taxon>Eukaryota</taxon>
        <taxon>Viridiplantae</taxon>
        <taxon>Streptophyta</taxon>
        <taxon>Embryophyta</taxon>
        <taxon>Tracheophyta</taxon>
        <taxon>Spermatophyta</taxon>
        <taxon>Magnoliopsida</taxon>
        <taxon>Liliopsida</taxon>
        <taxon>Poales</taxon>
        <taxon>Poaceae</taxon>
        <taxon>PACMAD clade</taxon>
        <taxon>Chloridoideae</taxon>
        <taxon>Cynodonteae</taxon>
        <taxon>Eleusininae</taxon>
        <taxon>Eleusine</taxon>
    </lineage>
</organism>
<dbReference type="InterPro" id="IPR033905">
    <property type="entry name" value="Secretory_peroxidase"/>
</dbReference>
<dbReference type="PROSITE" id="PS50873">
    <property type="entry name" value="PEROXIDASE_4"/>
    <property type="match status" value="1"/>
</dbReference>
<dbReference type="InterPro" id="IPR010255">
    <property type="entry name" value="Haem_peroxidase_sf"/>
</dbReference>
<reference evidence="23" key="1">
    <citation type="journal article" date="2018" name="DNA Res.">
        <title>Multiple hybrid de novo genome assembly of finger millet, an orphan allotetraploid crop.</title>
        <authorList>
            <person name="Hatakeyama M."/>
            <person name="Aluri S."/>
            <person name="Balachadran M.T."/>
            <person name="Sivarajan S.R."/>
            <person name="Patrignani A."/>
            <person name="Gruter S."/>
            <person name="Poveda L."/>
            <person name="Shimizu-Inatsugi R."/>
            <person name="Baeten J."/>
            <person name="Francoijs K.J."/>
            <person name="Nataraja K.N."/>
            <person name="Reddy Y.A.N."/>
            <person name="Phadnis S."/>
            <person name="Ravikumar R.L."/>
            <person name="Schlapbach R."/>
            <person name="Sreeman S.M."/>
            <person name="Shimizu K.K."/>
        </authorList>
    </citation>
    <scope>NUCLEOTIDE SEQUENCE</scope>
</reference>
<comment type="subcellular location">
    <subcellularLocation>
        <location evidence="2">Secreted</location>
    </subcellularLocation>
</comment>
<dbReference type="InterPro" id="IPR019794">
    <property type="entry name" value="Peroxidases_AS"/>
</dbReference>
<feature type="binding site" description="axial binding residue" evidence="17">
    <location>
        <position position="341"/>
    </location>
    <ligand>
        <name>heme b</name>
        <dbReference type="ChEBI" id="CHEBI:60344"/>
    </ligand>
    <ligandPart>
        <name>Fe</name>
        <dbReference type="ChEBI" id="CHEBI:18248"/>
    </ligandPart>
</feature>
<dbReference type="GO" id="GO:0005576">
    <property type="term" value="C:extracellular region"/>
    <property type="evidence" value="ECO:0007669"/>
    <property type="project" value="UniProtKB-SubCell"/>
</dbReference>
<keyword evidence="13" id="KW-0325">Glycoprotein</keyword>
<feature type="compositionally biased region" description="Low complexity" evidence="20">
    <location>
        <begin position="47"/>
        <end position="56"/>
    </location>
</feature>
<feature type="binding site" evidence="17">
    <location>
        <position position="390"/>
    </location>
    <ligand>
        <name>Ca(2+)</name>
        <dbReference type="ChEBI" id="CHEBI:29108"/>
        <label>2</label>
    </ligand>
</feature>
<feature type="binding site" evidence="17">
    <location>
        <position position="234"/>
    </location>
    <ligand>
        <name>Ca(2+)</name>
        <dbReference type="ChEBI" id="CHEBI:29108"/>
        <label>1</label>
    </ligand>
</feature>
<keyword evidence="8 17" id="KW-0479">Metal-binding</keyword>
<feature type="binding site" evidence="17">
    <location>
        <position position="217"/>
    </location>
    <ligand>
        <name>Ca(2+)</name>
        <dbReference type="ChEBI" id="CHEBI:29108"/>
        <label>1</label>
    </ligand>
</feature>
<reference evidence="23" key="2">
    <citation type="submission" date="2021-12" db="EMBL/GenBank/DDBJ databases">
        <title>Resequencing data analysis of finger millet.</title>
        <authorList>
            <person name="Hatakeyama M."/>
            <person name="Aluri S."/>
            <person name="Balachadran M.T."/>
            <person name="Sivarajan S.R."/>
            <person name="Poveda L."/>
            <person name="Shimizu-Inatsugi R."/>
            <person name="Schlapbach R."/>
            <person name="Sreeman S.M."/>
            <person name="Shimizu K.K."/>
        </authorList>
    </citation>
    <scope>NUCLEOTIDE SEQUENCE</scope>
</reference>
<feature type="site" description="Transition state stabilizer" evidence="18">
    <location>
        <position position="207"/>
    </location>
</feature>
<evidence type="ECO:0000259" key="22">
    <source>
        <dbReference type="PROSITE" id="PS50873"/>
    </source>
</evidence>
<dbReference type="Gene3D" id="1.10.520.10">
    <property type="match status" value="1"/>
</dbReference>
<evidence type="ECO:0000256" key="11">
    <source>
        <dbReference type="ARBA" id="ARBA00023004"/>
    </source>
</evidence>
<feature type="binding site" evidence="17">
    <location>
        <position position="215"/>
    </location>
    <ligand>
        <name>Ca(2+)</name>
        <dbReference type="ChEBI" id="CHEBI:29108"/>
        <label>1</label>
    </ligand>
</feature>
<dbReference type="FunFam" id="1.10.420.10:FF:000006">
    <property type="entry name" value="Peroxidase"/>
    <property type="match status" value="1"/>
</dbReference>
<feature type="binding site" evidence="17">
    <location>
        <position position="398"/>
    </location>
    <ligand>
        <name>Ca(2+)</name>
        <dbReference type="ChEBI" id="CHEBI:29108"/>
        <label>2</label>
    </ligand>
</feature>
<dbReference type="Proteomes" id="UP001054889">
    <property type="component" value="Unassembled WGS sequence"/>
</dbReference>
<dbReference type="EC" id="1.11.1.7" evidence="4"/>
<feature type="domain" description="Plant heme peroxidase family profile" evidence="22">
    <location>
        <begin position="170"/>
        <end position="470"/>
    </location>
</feature>
<dbReference type="PROSITE" id="PS00435">
    <property type="entry name" value="PEROXIDASE_1"/>
    <property type="match status" value="1"/>
</dbReference>
<dbReference type="GO" id="GO:0046872">
    <property type="term" value="F:metal ion binding"/>
    <property type="evidence" value="ECO:0007669"/>
    <property type="project" value="UniProtKB-KW"/>
</dbReference>
<feature type="binding site" evidence="17">
    <location>
        <position position="393"/>
    </location>
    <ligand>
        <name>Ca(2+)</name>
        <dbReference type="ChEBI" id="CHEBI:29108"/>
        <label>2</label>
    </ligand>
</feature>